<sequence>MTETEPLAAESLHERSITMPAAMAATTGNNGGARRERGRFLLDVVRTGEAMQSASKGVRFLPSLTSSAA</sequence>
<dbReference type="EMBL" id="CP036278">
    <property type="protein sequence ID" value="QDU55165.1"/>
    <property type="molecule type" value="Genomic_DNA"/>
</dbReference>
<dbReference type="Proteomes" id="UP000315750">
    <property type="component" value="Chromosome"/>
</dbReference>
<protein>
    <submittedName>
        <fullName evidence="1">Uncharacterized protein</fullName>
    </submittedName>
</protein>
<evidence type="ECO:0000313" key="1">
    <source>
        <dbReference type="EMBL" id="QDU55165.1"/>
    </source>
</evidence>
<gene>
    <name evidence="1" type="ORF">Pan181_13510</name>
</gene>
<organism evidence="1 2">
    <name type="scientific">Aeoliella mucimassa</name>
    <dbReference type="NCBI Taxonomy" id="2527972"/>
    <lineage>
        <taxon>Bacteria</taxon>
        <taxon>Pseudomonadati</taxon>
        <taxon>Planctomycetota</taxon>
        <taxon>Planctomycetia</taxon>
        <taxon>Pirellulales</taxon>
        <taxon>Lacipirellulaceae</taxon>
        <taxon>Aeoliella</taxon>
    </lineage>
</organism>
<dbReference type="AlphaFoldDB" id="A0A518AKC1"/>
<dbReference type="KEGG" id="amuc:Pan181_13510"/>
<accession>A0A518AKC1</accession>
<keyword evidence="2" id="KW-1185">Reference proteome</keyword>
<evidence type="ECO:0000313" key="2">
    <source>
        <dbReference type="Proteomes" id="UP000315750"/>
    </source>
</evidence>
<reference evidence="1 2" key="1">
    <citation type="submission" date="2019-02" db="EMBL/GenBank/DDBJ databases">
        <title>Deep-cultivation of Planctomycetes and their phenomic and genomic characterization uncovers novel biology.</title>
        <authorList>
            <person name="Wiegand S."/>
            <person name="Jogler M."/>
            <person name="Boedeker C."/>
            <person name="Pinto D."/>
            <person name="Vollmers J."/>
            <person name="Rivas-Marin E."/>
            <person name="Kohn T."/>
            <person name="Peeters S.H."/>
            <person name="Heuer A."/>
            <person name="Rast P."/>
            <person name="Oberbeckmann S."/>
            <person name="Bunk B."/>
            <person name="Jeske O."/>
            <person name="Meyerdierks A."/>
            <person name="Storesund J.E."/>
            <person name="Kallscheuer N."/>
            <person name="Luecker S."/>
            <person name="Lage O.M."/>
            <person name="Pohl T."/>
            <person name="Merkel B.J."/>
            <person name="Hornburger P."/>
            <person name="Mueller R.-W."/>
            <person name="Bruemmer F."/>
            <person name="Labrenz M."/>
            <person name="Spormann A.M."/>
            <person name="Op den Camp H."/>
            <person name="Overmann J."/>
            <person name="Amann R."/>
            <person name="Jetten M.S.M."/>
            <person name="Mascher T."/>
            <person name="Medema M.H."/>
            <person name="Devos D.P."/>
            <person name="Kaster A.-K."/>
            <person name="Ovreas L."/>
            <person name="Rohde M."/>
            <person name="Galperin M.Y."/>
            <person name="Jogler C."/>
        </authorList>
    </citation>
    <scope>NUCLEOTIDE SEQUENCE [LARGE SCALE GENOMIC DNA]</scope>
    <source>
        <strain evidence="1 2">Pan181</strain>
    </source>
</reference>
<proteinExistence type="predicted"/>
<name>A0A518AKC1_9BACT</name>